<feature type="non-terminal residue" evidence="2">
    <location>
        <position position="1"/>
    </location>
</feature>
<proteinExistence type="predicted"/>
<comment type="caution">
    <text evidence="2">The sequence shown here is derived from an EMBL/GenBank/DDBJ whole genome shotgun (WGS) entry which is preliminary data.</text>
</comment>
<organism evidence="2 3">
    <name type="scientific">Allacma fusca</name>
    <dbReference type="NCBI Taxonomy" id="39272"/>
    <lineage>
        <taxon>Eukaryota</taxon>
        <taxon>Metazoa</taxon>
        <taxon>Ecdysozoa</taxon>
        <taxon>Arthropoda</taxon>
        <taxon>Hexapoda</taxon>
        <taxon>Collembola</taxon>
        <taxon>Symphypleona</taxon>
        <taxon>Sminthuridae</taxon>
        <taxon>Allacma</taxon>
    </lineage>
</organism>
<evidence type="ECO:0000256" key="1">
    <source>
        <dbReference type="SAM" id="Coils"/>
    </source>
</evidence>
<gene>
    <name evidence="2" type="ORF">AFUS01_LOCUS36365</name>
</gene>
<protein>
    <submittedName>
        <fullName evidence="2">Uncharacterized protein</fullName>
    </submittedName>
</protein>
<dbReference type="Proteomes" id="UP000708208">
    <property type="component" value="Unassembled WGS sequence"/>
</dbReference>
<dbReference type="EMBL" id="CAJVCH010539313">
    <property type="protein sequence ID" value="CAG7826308.1"/>
    <property type="molecule type" value="Genomic_DNA"/>
</dbReference>
<evidence type="ECO:0000313" key="2">
    <source>
        <dbReference type="EMBL" id="CAG7826308.1"/>
    </source>
</evidence>
<keyword evidence="3" id="KW-1185">Reference proteome</keyword>
<name>A0A8J2L6X5_9HEXA</name>
<accession>A0A8J2L6X5</accession>
<sequence length="80" mass="9447">MKTDQIVKDEEKFREILDKGKLTRDGPSEIELKKIENETALMQMKITEAENIRARYKNMITALKGENYRKEIKITEMTKV</sequence>
<evidence type="ECO:0000313" key="3">
    <source>
        <dbReference type="Proteomes" id="UP000708208"/>
    </source>
</evidence>
<feature type="coiled-coil region" evidence="1">
    <location>
        <begin position="32"/>
        <end position="66"/>
    </location>
</feature>
<dbReference type="AlphaFoldDB" id="A0A8J2L6X5"/>
<keyword evidence="1" id="KW-0175">Coiled coil</keyword>
<reference evidence="2" key="1">
    <citation type="submission" date="2021-06" db="EMBL/GenBank/DDBJ databases">
        <authorList>
            <person name="Hodson N. C."/>
            <person name="Mongue J. A."/>
            <person name="Jaron S. K."/>
        </authorList>
    </citation>
    <scope>NUCLEOTIDE SEQUENCE</scope>
</reference>